<dbReference type="GO" id="GO:0016301">
    <property type="term" value="F:kinase activity"/>
    <property type="evidence" value="ECO:0007669"/>
    <property type="project" value="UniProtKB-KW"/>
</dbReference>
<evidence type="ECO:0000256" key="5">
    <source>
        <dbReference type="ARBA" id="ARBA00022741"/>
    </source>
</evidence>
<comment type="similarity">
    <text evidence="3">In the N-terminal section; belongs to the DHNA family.</text>
</comment>
<feature type="domain" description="7,8-dihydro-6-hydroxymethylpterin-pyrophosphokinase" evidence="11">
    <location>
        <begin position="208"/>
        <end position="219"/>
    </location>
</feature>
<dbReference type="InterPro" id="IPR043133">
    <property type="entry name" value="GTP-CH-I_C/QueF"/>
</dbReference>
<comment type="similarity">
    <text evidence="2">Belongs to the HPPK family.</text>
</comment>
<dbReference type="Pfam" id="PF01288">
    <property type="entry name" value="HPPK"/>
    <property type="match status" value="1"/>
</dbReference>
<dbReference type="EC" id="4.1.2.25" evidence="10"/>
<dbReference type="EMBL" id="JACVXA010000022">
    <property type="protein sequence ID" value="MBE3638394.1"/>
    <property type="molecule type" value="Genomic_DNA"/>
</dbReference>
<dbReference type="InterPro" id="IPR000550">
    <property type="entry name" value="Hppk"/>
</dbReference>
<keyword evidence="6" id="KW-0418">Kinase</keyword>
<comment type="pathway">
    <text evidence="1">Cofactor biosynthesis; tetrahydrofolate biosynthesis; 2-amino-4-hydroxy-6-hydroxymethyl-7,8-dihydropteridine diphosphate from 7,8-dihydroneopterin triphosphate: step 4/4.</text>
</comment>
<dbReference type="Gene3D" id="3.30.1130.10">
    <property type="match status" value="1"/>
</dbReference>
<evidence type="ECO:0000256" key="6">
    <source>
        <dbReference type="ARBA" id="ARBA00022777"/>
    </source>
</evidence>
<dbReference type="Gene3D" id="3.30.70.560">
    <property type="entry name" value="7,8-Dihydro-6-hydroxymethylpterin-pyrophosphokinase HPPK"/>
    <property type="match status" value="1"/>
</dbReference>
<evidence type="ECO:0000313" key="13">
    <source>
        <dbReference type="Proteomes" id="UP000609121"/>
    </source>
</evidence>
<dbReference type="GO" id="GO:0005524">
    <property type="term" value="F:ATP binding"/>
    <property type="evidence" value="ECO:0007669"/>
    <property type="project" value="UniProtKB-KW"/>
</dbReference>
<dbReference type="UniPathway" id="UPA00077">
    <property type="reaction ID" value="UER00154"/>
</dbReference>
<dbReference type="EC" id="2.7.6.3" evidence="10"/>
<organism evidence="12 13">
    <name type="scientific">Mangrovicoccus algicola</name>
    <dbReference type="NCBI Taxonomy" id="2771008"/>
    <lineage>
        <taxon>Bacteria</taxon>
        <taxon>Pseudomonadati</taxon>
        <taxon>Pseudomonadota</taxon>
        <taxon>Alphaproteobacteria</taxon>
        <taxon>Rhodobacterales</taxon>
        <taxon>Paracoccaceae</taxon>
        <taxon>Mangrovicoccus</taxon>
    </lineage>
</organism>
<evidence type="ECO:0000256" key="2">
    <source>
        <dbReference type="ARBA" id="ARBA00005810"/>
    </source>
</evidence>
<keyword evidence="7" id="KW-0067">ATP-binding</keyword>
<dbReference type="NCBIfam" id="TIGR00526">
    <property type="entry name" value="folB_dom"/>
    <property type="match status" value="1"/>
</dbReference>
<keyword evidence="4 12" id="KW-0808">Transferase</keyword>
<comment type="pathway">
    <text evidence="10">Cofactor biosynthesis; tetrahydrofolate biosynthesis; 2-amino-4-hydroxy-6-hydroxymethyl-7,8-dihydropteridine diphosphate from 7,8-dihydroneopterin triphosphate: step 3/4.</text>
</comment>
<dbReference type="PANTHER" id="PTHR43071:SF1">
    <property type="entry name" value="2-AMINO-4-HYDROXY-6-HYDROXYMETHYLDIHYDROPTERIDINE PYROPHOSPHOKINASE"/>
    <property type="match status" value="1"/>
</dbReference>
<comment type="function">
    <text evidence="9">Catalyzes the transfer of pyrophosphate from adenosine triphosphate (ATP) to 6-hydroxymethyl-7,8-dihydropterin, an enzymatic step in folate biosynthesis pathway.</text>
</comment>
<sequence>MTDRVFVSNLCLHAHHGVFPEEKRLGQKFYLDIACSLSVSGAAGQDDYGQTVCYDGLCRLAEEVSEAGPFDLIETLGDRIAGAVLARHPLVTAVSVTIRKPAAPIAAMLDHVGIEVSRRRRYRVAFSLGSNMGEKEHNLRTALAHLMAQDGVELDAVSKFHKTAPWGKIDQDWFLNACATGWSVLEPLDLMKLCKRIELAVGRVPSDRWGPRMIDIDLLHADNLAIDTAELTLPHREMFNRAFVLEPLAEIAPDLVIRGRRVAAEADRVVQQL</sequence>
<dbReference type="NCBIfam" id="TIGR01498">
    <property type="entry name" value="folK"/>
    <property type="match status" value="1"/>
</dbReference>
<keyword evidence="8 10" id="KW-0289">Folate biosynthesis</keyword>
<dbReference type="GO" id="GO:0004150">
    <property type="term" value="F:dihydroneopterin aldolase activity"/>
    <property type="evidence" value="ECO:0007669"/>
    <property type="project" value="UniProtKB-UniRule"/>
</dbReference>
<dbReference type="Pfam" id="PF02152">
    <property type="entry name" value="FolB"/>
    <property type="match status" value="1"/>
</dbReference>
<evidence type="ECO:0000313" key="12">
    <source>
        <dbReference type="EMBL" id="MBE3638394.1"/>
    </source>
</evidence>
<evidence type="ECO:0000256" key="9">
    <source>
        <dbReference type="ARBA" id="ARBA00029409"/>
    </source>
</evidence>
<comment type="function">
    <text evidence="10">Catalyzes the conversion of 7,8-dihydroneopterin to 6-hydroxymethyl-7,8-dihydropterin.</text>
</comment>
<dbReference type="InterPro" id="IPR035907">
    <property type="entry name" value="Hppk_sf"/>
</dbReference>
<comment type="catalytic activity">
    <reaction evidence="10">
        <text>7,8-dihydroneopterin = 6-hydroxymethyl-7,8-dihydropterin + glycolaldehyde</text>
        <dbReference type="Rhea" id="RHEA:10540"/>
        <dbReference type="ChEBI" id="CHEBI:17001"/>
        <dbReference type="ChEBI" id="CHEBI:17071"/>
        <dbReference type="ChEBI" id="CHEBI:44841"/>
        <dbReference type="EC" id="4.1.2.25"/>
    </reaction>
</comment>
<evidence type="ECO:0000259" key="11">
    <source>
        <dbReference type="PROSITE" id="PS00794"/>
    </source>
</evidence>
<dbReference type="AlphaFoldDB" id="A0A8J6Z5Z5"/>
<dbReference type="Proteomes" id="UP000609121">
    <property type="component" value="Unassembled WGS sequence"/>
</dbReference>
<keyword evidence="13" id="KW-1185">Reference proteome</keyword>
<dbReference type="GO" id="GO:0046656">
    <property type="term" value="P:folic acid biosynthetic process"/>
    <property type="evidence" value="ECO:0007669"/>
    <property type="project" value="UniProtKB-UniRule"/>
</dbReference>
<dbReference type="GO" id="GO:0046654">
    <property type="term" value="P:tetrahydrofolate biosynthetic process"/>
    <property type="evidence" value="ECO:0007669"/>
    <property type="project" value="UniProtKB-UniRule"/>
</dbReference>
<accession>A0A8J6Z5Z5</accession>
<name>A0A8J6Z5Z5_9RHOB</name>
<dbReference type="SUPFAM" id="SSF55083">
    <property type="entry name" value="6-hydroxymethyl-7,8-dihydropterin pyrophosphokinase, HPPK"/>
    <property type="match status" value="1"/>
</dbReference>
<protein>
    <recommendedName>
        <fullName evidence="10">Bifunctional folate synthesis protein</fullName>
    </recommendedName>
    <domain>
        <recommendedName>
            <fullName evidence="10">Dihydroneopterin aldolase</fullName>
            <shortName evidence="10">DHNA</shortName>
            <ecNumber evidence="10">4.1.2.25</ecNumber>
        </recommendedName>
        <alternativeName>
            <fullName evidence="10">7,8-dihydroneopterin aldolase</fullName>
        </alternativeName>
    </domain>
    <domain>
        <recommendedName>
            <fullName evidence="10">2-amino-4-hydroxy-6-hydroxymethyldihydropteridine pyrophosphokinase</fullName>
            <ecNumber evidence="10">2.7.6.3</ecNumber>
        </recommendedName>
        <alternativeName>
            <fullName evidence="10">6-hydroxymethyl-7,8-dihydropterin pyrophosphokinase</fullName>
            <shortName evidence="10">PPPK</shortName>
        </alternativeName>
        <alternativeName>
            <fullName evidence="10">7,8-dihydro-6-hydroxymethylpterin pyrophosphokinase</fullName>
            <shortName evidence="10">HPPK</shortName>
        </alternativeName>
    </domain>
</protein>
<evidence type="ECO:0000256" key="1">
    <source>
        <dbReference type="ARBA" id="ARBA00005051"/>
    </source>
</evidence>
<gene>
    <name evidence="12" type="primary">folK</name>
    <name evidence="12" type="ORF">ICN82_09295</name>
</gene>
<dbReference type="SMART" id="SM00905">
    <property type="entry name" value="FolB"/>
    <property type="match status" value="1"/>
</dbReference>
<dbReference type="RefSeq" id="WP_193181959.1">
    <property type="nucleotide sequence ID" value="NZ_JACVXA010000022.1"/>
</dbReference>
<dbReference type="NCBIfam" id="TIGR00525">
    <property type="entry name" value="folB"/>
    <property type="match status" value="1"/>
</dbReference>
<dbReference type="InterPro" id="IPR006157">
    <property type="entry name" value="FolB_dom"/>
</dbReference>
<dbReference type="PROSITE" id="PS00794">
    <property type="entry name" value="HPPK"/>
    <property type="match status" value="1"/>
</dbReference>
<evidence type="ECO:0000256" key="3">
    <source>
        <dbReference type="ARBA" id="ARBA00009640"/>
    </source>
</evidence>
<evidence type="ECO:0000256" key="4">
    <source>
        <dbReference type="ARBA" id="ARBA00022679"/>
    </source>
</evidence>
<dbReference type="GO" id="GO:0003848">
    <property type="term" value="F:2-amino-4-hydroxy-6-hydroxymethyldihydropteridine diphosphokinase activity"/>
    <property type="evidence" value="ECO:0007669"/>
    <property type="project" value="UniProtKB-EC"/>
</dbReference>
<dbReference type="PANTHER" id="PTHR43071">
    <property type="entry name" value="2-AMINO-4-HYDROXY-6-HYDROXYMETHYLDIHYDROPTERIDINE PYROPHOSPHOKINASE"/>
    <property type="match status" value="1"/>
</dbReference>
<keyword evidence="10" id="KW-0456">Lyase</keyword>
<dbReference type="CDD" id="cd00483">
    <property type="entry name" value="HPPK"/>
    <property type="match status" value="1"/>
</dbReference>
<keyword evidence="5" id="KW-0547">Nucleotide-binding</keyword>
<evidence type="ECO:0000256" key="8">
    <source>
        <dbReference type="ARBA" id="ARBA00022909"/>
    </source>
</evidence>
<comment type="similarity">
    <text evidence="10">Belongs to the DHNA family.</text>
</comment>
<comment type="caution">
    <text evidence="12">The sequence shown here is derived from an EMBL/GenBank/DDBJ whole genome shotgun (WGS) entry which is preliminary data.</text>
</comment>
<evidence type="ECO:0000256" key="10">
    <source>
        <dbReference type="RuleBase" id="RU362079"/>
    </source>
</evidence>
<dbReference type="InterPro" id="IPR006156">
    <property type="entry name" value="Dihydroneopterin_aldolase"/>
</dbReference>
<evidence type="ECO:0000256" key="7">
    <source>
        <dbReference type="ARBA" id="ARBA00022840"/>
    </source>
</evidence>
<dbReference type="SUPFAM" id="SSF55620">
    <property type="entry name" value="Tetrahydrobiopterin biosynthesis enzymes-like"/>
    <property type="match status" value="1"/>
</dbReference>
<dbReference type="CDD" id="cd00534">
    <property type="entry name" value="DHNA_DHNTPE"/>
    <property type="match status" value="1"/>
</dbReference>
<reference evidence="12" key="1">
    <citation type="submission" date="2020-09" db="EMBL/GenBank/DDBJ databases">
        <title>A novel bacterium of genus Mangrovicoccus, isolated from South China Sea.</title>
        <authorList>
            <person name="Huang H."/>
            <person name="Mo K."/>
            <person name="Hu Y."/>
        </authorList>
    </citation>
    <scope>NUCLEOTIDE SEQUENCE</scope>
    <source>
        <strain evidence="12">HB182678</strain>
    </source>
</reference>
<proteinExistence type="inferred from homology"/>